<dbReference type="PANTHER" id="PTHR35149:SF1">
    <property type="entry name" value="DUF5655 DOMAIN-CONTAINING PROTEIN"/>
    <property type="match status" value="1"/>
</dbReference>
<evidence type="ECO:0000259" key="1">
    <source>
        <dbReference type="Pfam" id="PF03235"/>
    </source>
</evidence>
<reference evidence="3 4" key="1">
    <citation type="submission" date="2019-04" db="EMBL/GenBank/DDBJ databases">
        <authorList>
            <person name="Embree M."/>
            <person name="Gaffney J.R."/>
        </authorList>
    </citation>
    <scope>NUCLEOTIDE SEQUENCE [LARGE SCALE GENOMIC DNA]</scope>
    <source>
        <strain evidence="3 4">JE7A12</strain>
    </source>
</reference>
<dbReference type="AlphaFoldDB" id="A0A4P8Y2F9"/>
<organism evidence="3 4">
    <name type="scientific">Ruminococcus bovis</name>
    <dbReference type="NCBI Taxonomy" id="2564099"/>
    <lineage>
        <taxon>Bacteria</taxon>
        <taxon>Bacillati</taxon>
        <taxon>Bacillota</taxon>
        <taxon>Clostridia</taxon>
        <taxon>Eubacteriales</taxon>
        <taxon>Oscillospiraceae</taxon>
        <taxon>Ruminococcus</taxon>
    </lineage>
</organism>
<dbReference type="KEGG" id="ruj:E5Z56_08830"/>
<keyword evidence="4" id="KW-1185">Reference proteome</keyword>
<feature type="domain" description="GmrSD restriction endonucleases C-terminal" evidence="2">
    <location>
        <begin position="454"/>
        <end position="600"/>
    </location>
</feature>
<dbReference type="PANTHER" id="PTHR35149">
    <property type="entry name" value="SLL5132 PROTEIN"/>
    <property type="match status" value="1"/>
</dbReference>
<evidence type="ECO:0000313" key="3">
    <source>
        <dbReference type="EMBL" id="QCT07448.1"/>
    </source>
</evidence>
<dbReference type="InterPro" id="IPR004919">
    <property type="entry name" value="GmrSD_N"/>
</dbReference>
<dbReference type="Proteomes" id="UP000301475">
    <property type="component" value="Chromosome"/>
</dbReference>
<dbReference type="Pfam" id="PF03235">
    <property type="entry name" value="GmrSD_N"/>
    <property type="match status" value="1"/>
</dbReference>
<proteinExistence type="predicted"/>
<feature type="domain" description="GmrSD restriction endonucleases N-terminal" evidence="1">
    <location>
        <begin position="20"/>
        <end position="266"/>
    </location>
</feature>
<evidence type="ECO:0000313" key="4">
    <source>
        <dbReference type="Proteomes" id="UP000301475"/>
    </source>
</evidence>
<evidence type="ECO:0000259" key="2">
    <source>
        <dbReference type="Pfam" id="PF07510"/>
    </source>
</evidence>
<name>A0A4P8Y2F9_9FIRM</name>
<dbReference type="OrthoDB" id="9798761at2"/>
<gene>
    <name evidence="3" type="ORF">E5Z56_08830</name>
</gene>
<dbReference type="RefSeq" id="WP_138157461.1">
    <property type="nucleotide sequence ID" value="NZ_CP039381.1"/>
</dbReference>
<sequence>MAKSIEPKLRKIGAYLKLEEDTVFTIPEYQRPYSWEISHCDKLWQDITDFLDSDSKDRYFFGTIIINCQDNDTVFGLIDGQQRTTTFLLLLKALLVNINVAIGTTSQDEESENLCRGLKERRRKIMGILYKAETEDIPDKPDHTDKEICNRSIILKNYSINELYKNELNTILSAVDYAEAESNVYKIPRKQKDNKYTNFFRNFKFFYEKAAELTETQLNKFTKTLTDSCEVIEIKSWQVEQAITMFNSLNSDGLPLYDADIISAKLYAEAEKQRVGEEFTKLWKELIELIDDLKQNGIATIDSIFMQQMYYERAKRKEIITDTGSINVTTPGLRRYFTEINKSLLSDPIGLCKQMINLAKIWKKVSAYPILQVLLKFNDNAKLFLASYFYRFAEENITVESITQIATSLLRLFTLLELVDIGYSSSAFKTFLFGEEVKLADETFSDDEIVADFDKHISEKWNKDEIKNYVSEYEKNILVYLNEYLFAKEQNLAFTLGAKYDIEHIMPISGANLDIIRRDAQIETKDEFNHTVNKLGNKIVLEEKINRSIGNEWFRAKVSTKLSAKTGYIDSKYPIATTLVKKYENDSKPYWCKQDIDDATEKATNRIVKFIFGE</sequence>
<dbReference type="EMBL" id="CP039381">
    <property type="protein sequence ID" value="QCT07448.1"/>
    <property type="molecule type" value="Genomic_DNA"/>
</dbReference>
<protein>
    <submittedName>
        <fullName evidence="3">DUF262 domain-containing protein</fullName>
    </submittedName>
</protein>
<dbReference type="Pfam" id="PF07510">
    <property type="entry name" value="GmrSD_C"/>
    <property type="match status" value="1"/>
</dbReference>
<dbReference type="InterPro" id="IPR011089">
    <property type="entry name" value="GmrSD_C"/>
</dbReference>
<accession>A0A4P8Y2F9</accession>